<evidence type="ECO:0000313" key="5">
    <source>
        <dbReference type="Proteomes" id="UP000255265"/>
    </source>
</evidence>
<evidence type="ECO:0000313" key="3">
    <source>
        <dbReference type="EMBL" id="RDI18085.1"/>
    </source>
</evidence>
<dbReference type="EMBL" id="QQAV01000010">
    <property type="protein sequence ID" value="RDI20595.1"/>
    <property type="molecule type" value="Genomic_DNA"/>
</dbReference>
<reference evidence="1 5" key="1">
    <citation type="submission" date="2018-07" db="EMBL/GenBank/DDBJ databases">
        <title>Genomic Encyclopedia of Type Strains, Phase IV (KMG-IV): sequencing the most valuable type-strain genomes for metagenomic binning, comparative biology and taxonomic classification.</title>
        <authorList>
            <person name="Goeker M."/>
        </authorList>
    </citation>
    <scope>NUCLEOTIDE SEQUENCE [LARGE SCALE GENOMIC DNA]</scope>
    <source>
        <strain evidence="1 5">DSM 21352</strain>
    </source>
</reference>
<accession>A0A370F3V8</accession>
<dbReference type="EMBL" id="QQAV01000015">
    <property type="protein sequence ID" value="RDI18085.1"/>
    <property type="molecule type" value="Genomic_DNA"/>
</dbReference>
<sequence>MTAPGVREETMVLLRYKVNGSADMT</sequence>
<proteinExistence type="predicted"/>
<dbReference type="EMBL" id="QQAV01000018">
    <property type="protein sequence ID" value="RDI16974.1"/>
    <property type="molecule type" value="Genomic_DNA"/>
</dbReference>
<name>A0A370F3V8_9BURK</name>
<evidence type="ECO:0000313" key="4">
    <source>
        <dbReference type="EMBL" id="RDI20595.1"/>
    </source>
</evidence>
<organism evidence="1 5">
    <name type="scientific">Pseudacidovorax intermedius</name>
    <dbReference type="NCBI Taxonomy" id="433924"/>
    <lineage>
        <taxon>Bacteria</taxon>
        <taxon>Pseudomonadati</taxon>
        <taxon>Pseudomonadota</taxon>
        <taxon>Betaproteobacteria</taxon>
        <taxon>Burkholderiales</taxon>
        <taxon>Comamonadaceae</taxon>
        <taxon>Pseudacidovorax</taxon>
    </lineage>
</organism>
<evidence type="ECO:0000313" key="1">
    <source>
        <dbReference type="EMBL" id="RDI16974.1"/>
    </source>
</evidence>
<dbReference type="EMBL" id="QQAV01000016">
    <property type="protein sequence ID" value="RDI17776.1"/>
    <property type="molecule type" value="Genomic_DNA"/>
</dbReference>
<protein>
    <submittedName>
        <fullName evidence="1">Uncharacterized protein</fullName>
    </submittedName>
</protein>
<comment type="caution">
    <text evidence="1">The sequence shown here is derived from an EMBL/GenBank/DDBJ whole genome shotgun (WGS) entry which is preliminary data.</text>
</comment>
<keyword evidence="5" id="KW-1185">Reference proteome</keyword>
<evidence type="ECO:0000313" key="2">
    <source>
        <dbReference type="EMBL" id="RDI17776.1"/>
    </source>
</evidence>
<dbReference type="Proteomes" id="UP000255265">
    <property type="component" value="Unassembled WGS sequence"/>
</dbReference>
<gene>
    <name evidence="4" type="ORF">DFR41_1101</name>
    <name evidence="3" type="ORF">DFR41_1151</name>
    <name evidence="2" type="ORF">DFR41_116103</name>
    <name evidence="1" type="ORF">DFR41_1181</name>
</gene>
<dbReference type="AlphaFoldDB" id="A0A370F3V8"/>
<feature type="non-terminal residue" evidence="1">
    <location>
        <position position="25"/>
    </location>
</feature>